<name>A0A6M1QYJ1_9ACTN</name>
<dbReference type="GO" id="GO:0005886">
    <property type="term" value="C:plasma membrane"/>
    <property type="evidence" value="ECO:0007669"/>
    <property type="project" value="UniProtKB-SubCell"/>
</dbReference>
<feature type="transmembrane region" description="Helical" evidence="8">
    <location>
        <begin position="279"/>
        <end position="298"/>
    </location>
</feature>
<feature type="transmembrane region" description="Helical" evidence="8">
    <location>
        <begin position="50"/>
        <end position="74"/>
    </location>
</feature>
<feature type="transmembrane region" description="Helical" evidence="8">
    <location>
        <begin position="142"/>
        <end position="165"/>
    </location>
</feature>
<evidence type="ECO:0000256" key="7">
    <source>
        <dbReference type="SAM" id="MobiDB-lite"/>
    </source>
</evidence>
<feature type="transmembrane region" description="Helical" evidence="8">
    <location>
        <begin position="17"/>
        <end position="38"/>
    </location>
</feature>
<evidence type="ECO:0000259" key="9">
    <source>
        <dbReference type="PROSITE" id="PS50850"/>
    </source>
</evidence>
<feature type="transmembrane region" description="Helical" evidence="8">
    <location>
        <begin position="251"/>
        <end position="272"/>
    </location>
</feature>
<evidence type="ECO:0000256" key="3">
    <source>
        <dbReference type="ARBA" id="ARBA00022475"/>
    </source>
</evidence>
<proteinExistence type="predicted"/>
<gene>
    <name evidence="10" type="ORF">G5C66_08435</name>
</gene>
<dbReference type="InterPro" id="IPR020846">
    <property type="entry name" value="MFS_dom"/>
</dbReference>
<evidence type="ECO:0000313" key="10">
    <source>
        <dbReference type="EMBL" id="NGN92760.1"/>
    </source>
</evidence>
<evidence type="ECO:0000256" key="1">
    <source>
        <dbReference type="ARBA" id="ARBA00004651"/>
    </source>
</evidence>
<evidence type="ECO:0000256" key="6">
    <source>
        <dbReference type="ARBA" id="ARBA00023136"/>
    </source>
</evidence>
<evidence type="ECO:0000256" key="8">
    <source>
        <dbReference type="SAM" id="Phobius"/>
    </source>
</evidence>
<feature type="transmembrane region" description="Helical" evidence="8">
    <location>
        <begin position="363"/>
        <end position="385"/>
    </location>
</feature>
<feature type="transmembrane region" description="Helical" evidence="8">
    <location>
        <begin position="104"/>
        <end position="122"/>
    </location>
</feature>
<evidence type="ECO:0000313" key="11">
    <source>
        <dbReference type="Proteomes" id="UP000483261"/>
    </source>
</evidence>
<dbReference type="PANTHER" id="PTHR23517:SF3">
    <property type="entry name" value="INTEGRAL MEMBRANE TRANSPORT PROTEIN"/>
    <property type="match status" value="1"/>
</dbReference>
<organism evidence="10 11">
    <name type="scientific">Nocardioides turkmenicus</name>
    <dbReference type="NCBI Taxonomy" id="2711220"/>
    <lineage>
        <taxon>Bacteria</taxon>
        <taxon>Bacillati</taxon>
        <taxon>Actinomycetota</taxon>
        <taxon>Actinomycetes</taxon>
        <taxon>Propionibacteriales</taxon>
        <taxon>Nocardioidaceae</taxon>
        <taxon>Nocardioides</taxon>
    </lineage>
</organism>
<dbReference type="CDD" id="cd17325">
    <property type="entry name" value="MFS_MdtG_SLC18_like"/>
    <property type="match status" value="1"/>
</dbReference>
<dbReference type="InterPro" id="IPR011701">
    <property type="entry name" value="MFS"/>
</dbReference>
<keyword evidence="6 8" id="KW-0472">Membrane</keyword>
<feature type="region of interest" description="Disordered" evidence="7">
    <location>
        <begin position="398"/>
        <end position="417"/>
    </location>
</feature>
<dbReference type="PANTHER" id="PTHR23517">
    <property type="entry name" value="RESISTANCE PROTEIN MDTM, PUTATIVE-RELATED-RELATED"/>
    <property type="match status" value="1"/>
</dbReference>
<feature type="transmembrane region" description="Helical" evidence="8">
    <location>
        <begin position="213"/>
        <end position="231"/>
    </location>
</feature>
<dbReference type="InterPro" id="IPR050171">
    <property type="entry name" value="MFS_Transporters"/>
</dbReference>
<sequence length="417" mass="42815">MTTETTSEEFRFRDIAVVAYAPSIVSSMGHGAVMPVLALRASDLGADASMAAFVVALLGIGSLATSLPAGSLVARIGERRTLMAAGALDAVAMTVAFLSSSVAVLAVAVFVSGMSWTAFLIARQGFLIDATPLSHRARAMSLLGGSFRLGVFVGPLLGAGLIHLFGVPVVFLFAAAMSLTSAVIGGWMPELGRTRSREQGHLSVRSVLWTHRRTFATLGIAVVIIGISRSVRTGLLPLWADHIHLEASVVSLLFAGAALVDIALTFPGGWLLDHRGRQVVAIPVVLAVGLGCLLLPLTHDALSLGAVMALIAIGNGLGSGIVMTLGADAAPADGRAQFLGGWRLCGDLGGTGGPLLVSGLAAVFSIAAAPLALGLFSLAGAVWVGHWTGHADRARLAAAATERSPETVPQPGLPRRR</sequence>
<accession>A0A6M1QYJ1</accession>
<keyword evidence="5 8" id="KW-1133">Transmembrane helix</keyword>
<dbReference type="Gene3D" id="1.20.1250.20">
    <property type="entry name" value="MFS general substrate transporter like domains"/>
    <property type="match status" value="2"/>
</dbReference>
<keyword evidence="2" id="KW-0813">Transport</keyword>
<keyword evidence="11" id="KW-1185">Reference proteome</keyword>
<keyword evidence="4 8" id="KW-0812">Transmembrane</keyword>
<dbReference type="Pfam" id="PF07690">
    <property type="entry name" value="MFS_1"/>
    <property type="match status" value="1"/>
</dbReference>
<reference evidence="10 11" key="1">
    <citation type="submission" date="2020-02" db="EMBL/GenBank/DDBJ databases">
        <title>Whole-genome analyses of novel actinobacteria.</title>
        <authorList>
            <person name="Sahin N."/>
        </authorList>
    </citation>
    <scope>NUCLEOTIDE SEQUENCE [LARGE SCALE GENOMIC DNA]</scope>
    <source>
        <strain evidence="10 11">KC13</strain>
    </source>
</reference>
<evidence type="ECO:0000256" key="2">
    <source>
        <dbReference type="ARBA" id="ARBA00022448"/>
    </source>
</evidence>
<dbReference type="PROSITE" id="PS50850">
    <property type="entry name" value="MFS"/>
    <property type="match status" value="1"/>
</dbReference>
<evidence type="ECO:0000256" key="4">
    <source>
        <dbReference type="ARBA" id="ARBA00022692"/>
    </source>
</evidence>
<dbReference type="SUPFAM" id="SSF103473">
    <property type="entry name" value="MFS general substrate transporter"/>
    <property type="match status" value="1"/>
</dbReference>
<dbReference type="RefSeq" id="WP_165110519.1">
    <property type="nucleotide sequence ID" value="NZ_JAALAA010000006.1"/>
</dbReference>
<evidence type="ECO:0000256" key="5">
    <source>
        <dbReference type="ARBA" id="ARBA00022989"/>
    </source>
</evidence>
<feature type="transmembrane region" description="Helical" evidence="8">
    <location>
        <begin position="304"/>
        <end position="326"/>
    </location>
</feature>
<dbReference type="Proteomes" id="UP000483261">
    <property type="component" value="Unassembled WGS sequence"/>
</dbReference>
<feature type="domain" description="Major facilitator superfamily (MFS) profile" evidence="9">
    <location>
        <begin position="15"/>
        <end position="392"/>
    </location>
</feature>
<dbReference type="EMBL" id="JAALAA010000006">
    <property type="protein sequence ID" value="NGN92760.1"/>
    <property type="molecule type" value="Genomic_DNA"/>
</dbReference>
<protein>
    <submittedName>
        <fullName evidence="10">MFS transporter</fullName>
    </submittedName>
</protein>
<dbReference type="AlphaFoldDB" id="A0A6M1QYJ1"/>
<dbReference type="InterPro" id="IPR036259">
    <property type="entry name" value="MFS_trans_sf"/>
</dbReference>
<comment type="subcellular location">
    <subcellularLocation>
        <location evidence="1">Cell membrane</location>
        <topology evidence="1">Multi-pass membrane protein</topology>
    </subcellularLocation>
</comment>
<keyword evidence="3" id="KW-1003">Cell membrane</keyword>
<feature type="transmembrane region" description="Helical" evidence="8">
    <location>
        <begin position="338"/>
        <end position="357"/>
    </location>
</feature>
<comment type="caution">
    <text evidence="10">The sequence shown here is derived from an EMBL/GenBank/DDBJ whole genome shotgun (WGS) entry which is preliminary data.</text>
</comment>
<dbReference type="GO" id="GO:0022857">
    <property type="term" value="F:transmembrane transporter activity"/>
    <property type="evidence" value="ECO:0007669"/>
    <property type="project" value="InterPro"/>
</dbReference>